<evidence type="ECO:0000313" key="2">
    <source>
        <dbReference type="Proteomes" id="UP000001603"/>
    </source>
</evidence>
<comment type="caution">
    <text evidence="1">The sequence shown here is derived from an EMBL/GenBank/DDBJ whole genome shotgun (WGS) entry which is preliminary data.</text>
</comment>
<protein>
    <submittedName>
        <fullName evidence="1">Uncharacterized protein</fullName>
    </submittedName>
</protein>
<dbReference type="AlphaFoldDB" id="Q1ZN16"/>
<proteinExistence type="predicted"/>
<sequence>MEIVLNSTLEHFLKKGIKIKDKSVKLQKTTNVNTNRYVFLNSLHESIELTLGYTTPQKRVKIK</sequence>
<evidence type="ECO:0000313" key="1">
    <source>
        <dbReference type="EMBL" id="EAS63522.1"/>
    </source>
</evidence>
<dbReference type="EMBL" id="AAOJ01000006">
    <property type="protein sequence ID" value="EAS63522.1"/>
    <property type="molecule type" value="Genomic_DNA"/>
</dbReference>
<name>Q1ZN16_PHOAS</name>
<organism evidence="1 2">
    <name type="scientific">Photobacterium angustum (strain S14 / CCUG 15956)</name>
    <name type="common">Vibrio sp. (strain S14 / CCUG 15956)</name>
    <dbReference type="NCBI Taxonomy" id="314292"/>
    <lineage>
        <taxon>Bacteria</taxon>
        <taxon>Pseudomonadati</taxon>
        <taxon>Pseudomonadota</taxon>
        <taxon>Gammaproteobacteria</taxon>
        <taxon>Vibrionales</taxon>
        <taxon>Vibrionaceae</taxon>
        <taxon>Photobacterium</taxon>
    </lineage>
</organism>
<gene>
    <name evidence="1" type="ORF">VAS14_08620</name>
</gene>
<dbReference type="HOGENOM" id="CLU_2881974_0_0_6"/>
<reference evidence="1 2" key="1">
    <citation type="journal article" date="2009" name="Proc. Natl. Acad. Sci. U.S.A.">
        <title>The genomic basis of trophic strategy in marine bacteria.</title>
        <authorList>
            <person name="Lauro F.M."/>
            <person name="McDougald D."/>
            <person name="Thomas T."/>
            <person name="Williams T.J."/>
            <person name="Egan S."/>
            <person name="Rice S."/>
            <person name="DeMaere M.Z."/>
            <person name="Ting L."/>
            <person name="Ertan H."/>
            <person name="Johnson J."/>
            <person name="Ferriera S."/>
            <person name="Lapidus A."/>
            <person name="Anderson I."/>
            <person name="Kyrpides N."/>
            <person name="Munk A.C."/>
            <person name="Detter C."/>
            <person name="Han C.S."/>
            <person name="Brown M.V."/>
            <person name="Robb F.T."/>
            <person name="Kjelleberg S."/>
            <person name="Cavicchioli R."/>
        </authorList>
    </citation>
    <scope>NUCLEOTIDE SEQUENCE [LARGE SCALE GENOMIC DNA]</scope>
    <source>
        <strain evidence="1 2">S14</strain>
    </source>
</reference>
<dbReference type="Proteomes" id="UP000001603">
    <property type="component" value="Unassembled WGS sequence"/>
</dbReference>
<accession>Q1ZN16</accession>